<sequence>MGEEKHPGKRICQIVKVRPEKLEEYIKVHGQVPEPVLSNLRKYNIEDYSIHYSPQFNLLISNMKYLGDDFERDGELMRNEPENKKWWDLTDGMQETMVEGTTGSADPKGWWTPLQEVFRFDH</sequence>
<keyword evidence="2" id="KW-1185">Reference proteome</keyword>
<dbReference type="OrthoDB" id="9981546at2759"/>
<reference evidence="1" key="1">
    <citation type="journal article" date="2019" name="G3 (Bethesda)">
        <title>Genome Assemblies of Two Rare Opportunistic Yeast Pathogens: Diutina rugosa (syn. Candida rugosa) and Trichomonascus ciferrii (syn. Candida ciferrii).</title>
        <authorList>
            <person name="Mixao V."/>
            <person name="Saus E."/>
            <person name="Hansen A.P."/>
            <person name="Lass-Florl C."/>
            <person name="Gabaldon T."/>
        </authorList>
    </citation>
    <scope>NUCLEOTIDE SEQUENCE</scope>
    <source>
        <strain evidence="1">CBS 4856</strain>
    </source>
</reference>
<dbReference type="PANTHER" id="PTHR34389">
    <property type="entry name" value="L-RHAMNOSE MUTAROTASE"/>
    <property type="match status" value="1"/>
</dbReference>
<name>A0A642VCL9_9ASCO</name>
<protein>
    <recommendedName>
        <fullName evidence="3">L-rhamnose mutarotase</fullName>
    </recommendedName>
</protein>
<evidence type="ECO:0000313" key="1">
    <source>
        <dbReference type="EMBL" id="KAA8916755.1"/>
    </source>
</evidence>
<evidence type="ECO:0000313" key="2">
    <source>
        <dbReference type="Proteomes" id="UP000761534"/>
    </source>
</evidence>
<proteinExistence type="predicted"/>
<dbReference type="VEuPathDB" id="FungiDB:TRICI_001111"/>
<dbReference type="SUPFAM" id="SSF54909">
    <property type="entry name" value="Dimeric alpha+beta barrel"/>
    <property type="match status" value="1"/>
</dbReference>
<dbReference type="InterPro" id="IPR011008">
    <property type="entry name" value="Dimeric_a/b-barrel"/>
</dbReference>
<evidence type="ECO:0008006" key="3">
    <source>
        <dbReference type="Google" id="ProtNLM"/>
    </source>
</evidence>
<accession>A0A642VCL9</accession>
<dbReference type="GO" id="GO:0016857">
    <property type="term" value="F:racemase and epimerase activity, acting on carbohydrates and derivatives"/>
    <property type="evidence" value="ECO:0007669"/>
    <property type="project" value="InterPro"/>
</dbReference>
<dbReference type="InterPro" id="IPR008000">
    <property type="entry name" value="Rham/fucose_mutarotase"/>
</dbReference>
<dbReference type="EMBL" id="SWFS01000083">
    <property type="protein sequence ID" value="KAA8916755.1"/>
    <property type="molecule type" value="Genomic_DNA"/>
</dbReference>
<dbReference type="AlphaFoldDB" id="A0A642VCL9"/>
<dbReference type="Gene3D" id="3.30.70.100">
    <property type="match status" value="1"/>
</dbReference>
<dbReference type="Pfam" id="PF05336">
    <property type="entry name" value="rhaM"/>
    <property type="match status" value="1"/>
</dbReference>
<dbReference type="PANTHER" id="PTHR34389:SF2">
    <property type="entry name" value="L-RHAMNOSE MUTAROTASE"/>
    <property type="match status" value="1"/>
</dbReference>
<dbReference type="Proteomes" id="UP000761534">
    <property type="component" value="Unassembled WGS sequence"/>
</dbReference>
<organism evidence="1 2">
    <name type="scientific">Trichomonascus ciferrii</name>
    <dbReference type="NCBI Taxonomy" id="44093"/>
    <lineage>
        <taxon>Eukaryota</taxon>
        <taxon>Fungi</taxon>
        <taxon>Dikarya</taxon>
        <taxon>Ascomycota</taxon>
        <taxon>Saccharomycotina</taxon>
        <taxon>Dipodascomycetes</taxon>
        <taxon>Dipodascales</taxon>
        <taxon>Trichomonascaceae</taxon>
        <taxon>Trichomonascus</taxon>
        <taxon>Trichomonascus ciferrii complex</taxon>
    </lineage>
</organism>
<gene>
    <name evidence="1" type="ORF">TRICI_001111</name>
</gene>
<comment type="caution">
    <text evidence="1">The sequence shown here is derived from an EMBL/GenBank/DDBJ whole genome shotgun (WGS) entry which is preliminary data.</text>
</comment>